<protein>
    <submittedName>
        <fullName evidence="2">BZ3500_MvSof-1268-A1-R1_Chr1-3g01872 protein</fullName>
    </submittedName>
</protein>
<feature type="region of interest" description="Disordered" evidence="1">
    <location>
        <begin position="361"/>
        <end position="409"/>
    </location>
</feature>
<organism evidence="2 3">
    <name type="scientific">Microbotryum saponariae</name>
    <dbReference type="NCBI Taxonomy" id="289078"/>
    <lineage>
        <taxon>Eukaryota</taxon>
        <taxon>Fungi</taxon>
        <taxon>Dikarya</taxon>
        <taxon>Basidiomycota</taxon>
        <taxon>Pucciniomycotina</taxon>
        <taxon>Microbotryomycetes</taxon>
        <taxon>Microbotryales</taxon>
        <taxon>Microbotryaceae</taxon>
        <taxon>Microbotryum</taxon>
    </lineage>
</organism>
<evidence type="ECO:0000313" key="3">
    <source>
        <dbReference type="Proteomes" id="UP000249723"/>
    </source>
</evidence>
<dbReference type="AlphaFoldDB" id="A0A2X0KSX1"/>
<feature type="region of interest" description="Disordered" evidence="1">
    <location>
        <begin position="1"/>
        <end position="160"/>
    </location>
</feature>
<feature type="compositionally biased region" description="Low complexity" evidence="1">
    <location>
        <begin position="202"/>
        <end position="214"/>
    </location>
</feature>
<feature type="region of interest" description="Disordered" evidence="1">
    <location>
        <begin position="172"/>
        <end position="226"/>
    </location>
</feature>
<sequence>MIRIPLAPLRLTDYTRLTSPLSPHKRKSGRSSGSGSTASSRTSRSSVSSVATPSGDASSEASASTRTSTSTRGTRLSSTMASSLLPSPFGTTTTTTPPLARSSSEAGRPLKTLYEAPRPSSSSSARAMAHEDEQGDDDDDDSPDELVAQTNRAATTPPRRLMDLFLSSAAKEREASVSAGRAHSPRSPQPRSRTRSEPVHLSPSRNAARASATPAPAPTSKDEEMAAAPTWSFYEDPVEPAPVASTTANGANDSTLDTEADEVEYHDENTKPSPTSLARLLRHRSLAPVEAPRLMPSPTSMTIPSAPVPQTQVAPPLTPPPTTLEWNEMHTITAIAIPGSPPSIFPTWDPIEDSTRRQSFFGDTGNHSFDSRISSSHGCDEIGRKRSGLGEEELLEEAHEGKRMRLSSE</sequence>
<feature type="compositionally biased region" description="Polar residues" evidence="1">
    <location>
        <begin position="365"/>
        <end position="377"/>
    </location>
</feature>
<gene>
    <name evidence="2" type="ORF">BZ3500_MVSOF-1268-A1-R1_CHR1-3G01872</name>
</gene>
<proteinExistence type="predicted"/>
<feature type="compositionally biased region" description="Basic and acidic residues" evidence="1">
    <location>
        <begin position="396"/>
        <end position="409"/>
    </location>
</feature>
<feature type="compositionally biased region" description="Low complexity" evidence="1">
    <location>
        <begin position="116"/>
        <end position="127"/>
    </location>
</feature>
<feature type="compositionally biased region" description="Acidic residues" evidence="1">
    <location>
        <begin position="133"/>
        <end position="144"/>
    </location>
</feature>
<dbReference type="Proteomes" id="UP000249723">
    <property type="component" value="Unassembled WGS sequence"/>
</dbReference>
<feature type="compositionally biased region" description="Low complexity" evidence="1">
    <location>
        <begin position="30"/>
        <end position="104"/>
    </location>
</feature>
<dbReference type="EMBL" id="FMWP01000014">
    <property type="protein sequence ID" value="SCZ90254.1"/>
    <property type="molecule type" value="Genomic_DNA"/>
</dbReference>
<evidence type="ECO:0000313" key="2">
    <source>
        <dbReference type="EMBL" id="SCZ90254.1"/>
    </source>
</evidence>
<reference evidence="3" key="1">
    <citation type="submission" date="2016-10" db="EMBL/GenBank/DDBJ databases">
        <authorList>
            <person name="Jeantristanb JTB J.-T."/>
            <person name="Ricardo R."/>
        </authorList>
    </citation>
    <scope>NUCLEOTIDE SEQUENCE [LARGE SCALE GENOMIC DNA]</scope>
</reference>
<keyword evidence="3" id="KW-1185">Reference proteome</keyword>
<evidence type="ECO:0000256" key="1">
    <source>
        <dbReference type="SAM" id="MobiDB-lite"/>
    </source>
</evidence>
<dbReference type="OrthoDB" id="2538341at2759"/>
<accession>A0A2X0KSX1</accession>
<name>A0A2X0KSX1_9BASI</name>